<evidence type="ECO:0000313" key="2">
    <source>
        <dbReference type="Proteomes" id="UP000814140"/>
    </source>
</evidence>
<protein>
    <submittedName>
        <fullName evidence="1">Uncharacterized protein</fullName>
    </submittedName>
</protein>
<gene>
    <name evidence="1" type="ORF">BV25DRAFT_1306087</name>
</gene>
<evidence type="ECO:0000313" key="1">
    <source>
        <dbReference type="EMBL" id="KAI0058188.1"/>
    </source>
</evidence>
<organism evidence="1 2">
    <name type="scientific">Artomyces pyxidatus</name>
    <dbReference type="NCBI Taxonomy" id="48021"/>
    <lineage>
        <taxon>Eukaryota</taxon>
        <taxon>Fungi</taxon>
        <taxon>Dikarya</taxon>
        <taxon>Basidiomycota</taxon>
        <taxon>Agaricomycotina</taxon>
        <taxon>Agaricomycetes</taxon>
        <taxon>Russulales</taxon>
        <taxon>Auriscalpiaceae</taxon>
        <taxon>Artomyces</taxon>
    </lineage>
</organism>
<dbReference type="Proteomes" id="UP000814140">
    <property type="component" value="Unassembled WGS sequence"/>
</dbReference>
<keyword evidence="2" id="KW-1185">Reference proteome</keyword>
<sequence length="149" mass="16412">MTPASTLQFGLAMSAASLDRARPSAFRHAYFSTLKRPPPNARPTRSISLLPSNLTLNASSKSFSYLMASSSRWTHPVVEPSLTPCPCGLPTCSQPRTKFRTHSLPSLQSAEAPTVIVHSSRRHSGFRPASKVRHQFCARLVVQRSLRLN</sequence>
<accession>A0ACB8SPJ8</accession>
<reference evidence="1" key="2">
    <citation type="journal article" date="2022" name="New Phytol.">
        <title>Evolutionary transition to the ectomycorrhizal habit in the genomes of a hyperdiverse lineage of mushroom-forming fungi.</title>
        <authorList>
            <person name="Looney B."/>
            <person name="Miyauchi S."/>
            <person name="Morin E."/>
            <person name="Drula E."/>
            <person name="Courty P.E."/>
            <person name="Kohler A."/>
            <person name="Kuo A."/>
            <person name="LaButti K."/>
            <person name="Pangilinan J."/>
            <person name="Lipzen A."/>
            <person name="Riley R."/>
            <person name="Andreopoulos W."/>
            <person name="He G."/>
            <person name="Johnson J."/>
            <person name="Nolan M."/>
            <person name="Tritt A."/>
            <person name="Barry K.W."/>
            <person name="Grigoriev I.V."/>
            <person name="Nagy L.G."/>
            <person name="Hibbett D."/>
            <person name="Henrissat B."/>
            <person name="Matheny P.B."/>
            <person name="Labbe J."/>
            <person name="Martin F.M."/>
        </authorList>
    </citation>
    <scope>NUCLEOTIDE SEQUENCE</scope>
    <source>
        <strain evidence="1">HHB10654</strain>
    </source>
</reference>
<name>A0ACB8SPJ8_9AGAM</name>
<reference evidence="1" key="1">
    <citation type="submission" date="2021-03" db="EMBL/GenBank/DDBJ databases">
        <authorList>
            <consortium name="DOE Joint Genome Institute"/>
            <person name="Ahrendt S."/>
            <person name="Looney B.P."/>
            <person name="Miyauchi S."/>
            <person name="Morin E."/>
            <person name="Drula E."/>
            <person name="Courty P.E."/>
            <person name="Chicoki N."/>
            <person name="Fauchery L."/>
            <person name="Kohler A."/>
            <person name="Kuo A."/>
            <person name="Labutti K."/>
            <person name="Pangilinan J."/>
            <person name="Lipzen A."/>
            <person name="Riley R."/>
            <person name="Andreopoulos W."/>
            <person name="He G."/>
            <person name="Johnson J."/>
            <person name="Barry K.W."/>
            <person name="Grigoriev I.V."/>
            <person name="Nagy L."/>
            <person name="Hibbett D."/>
            <person name="Henrissat B."/>
            <person name="Matheny P.B."/>
            <person name="Labbe J."/>
            <person name="Martin F."/>
        </authorList>
    </citation>
    <scope>NUCLEOTIDE SEQUENCE</scope>
    <source>
        <strain evidence="1">HHB10654</strain>
    </source>
</reference>
<proteinExistence type="predicted"/>
<comment type="caution">
    <text evidence="1">The sequence shown here is derived from an EMBL/GenBank/DDBJ whole genome shotgun (WGS) entry which is preliminary data.</text>
</comment>
<dbReference type="EMBL" id="MU277238">
    <property type="protein sequence ID" value="KAI0058188.1"/>
    <property type="molecule type" value="Genomic_DNA"/>
</dbReference>